<accession>A0A6G1PMZ1</accession>
<evidence type="ECO:0000313" key="2">
    <source>
        <dbReference type="Proteomes" id="UP000503349"/>
    </source>
</evidence>
<keyword evidence="1" id="KW-0418">Kinase</keyword>
<dbReference type="InterPro" id="IPR011009">
    <property type="entry name" value="Kinase-like_dom_sf"/>
</dbReference>
<name>A0A6G1PMZ1_CHAAH</name>
<dbReference type="GO" id="GO:0016301">
    <property type="term" value="F:kinase activity"/>
    <property type="evidence" value="ECO:0007669"/>
    <property type="project" value="UniProtKB-KW"/>
</dbReference>
<organism evidence="1 2">
    <name type="scientific">Channa argus</name>
    <name type="common">Northern snakehead</name>
    <name type="synonym">Ophicephalus argus</name>
    <dbReference type="NCBI Taxonomy" id="215402"/>
    <lineage>
        <taxon>Eukaryota</taxon>
        <taxon>Metazoa</taxon>
        <taxon>Chordata</taxon>
        <taxon>Craniata</taxon>
        <taxon>Vertebrata</taxon>
        <taxon>Euteleostomi</taxon>
        <taxon>Actinopterygii</taxon>
        <taxon>Neopterygii</taxon>
        <taxon>Teleostei</taxon>
        <taxon>Neoteleostei</taxon>
        <taxon>Acanthomorphata</taxon>
        <taxon>Anabantaria</taxon>
        <taxon>Anabantiformes</taxon>
        <taxon>Channoidei</taxon>
        <taxon>Channidae</taxon>
        <taxon>Channa</taxon>
    </lineage>
</organism>
<dbReference type="EMBL" id="CM015717">
    <property type="protein sequence ID" value="KAF3691358.1"/>
    <property type="molecule type" value="Genomic_DNA"/>
</dbReference>
<proteinExistence type="predicted"/>
<keyword evidence="2" id="KW-1185">Reference proteome</keyword>
<protein>
    <submittedName>
        <fullName evidence="1">Serine/threonine-protein kinase pim-1</fullName>
    </submittedName>
</protein>
<reference evidence="2" key="2">
    <citation type="submission" date="2019-02" db="EMBL/GenBank/DDBJ databases">
        <title>Opniocepnalus argus Var Kimnra genome.</title>
        <authorList>
            <person name="Zhou C."/>
            <person name="Xiao S."/>
        </authorList>
    </citation>
    <scope>NUCLEOTIDE SEQUENCE [LARGE SCALE GENOMIC DNA]</scope>
</reference>
<reference evidence="1 2" key="1">
    <citation type="submission" date="2019-02" db="EMBL/GenBank/DDBJ databases">
        <title>Opniocepnalus argus genome.</title>
        <authorList>
            <person name="Zhou C."/>
            <person name="Xiao S."/>
        </authorList>
    </citation>
    <scope>NUCLEOTIDE SEQUENCE [LARGE SCALE GENOMIC DNA]</scope>
    <source>
        <strain evidence="1">OARG1902GOOAL</strain>
        <tissue evidence="1">Muscle</tissue>
    </source>
</reference>
<gene>
    <name evidence="1" type="ORF">EXN66_Car007033</name>
</gene>
<dbReference type="AlphaFoldDB" id="A0A6G1PMZ1"/>
<evidence type="ECO:0000313" key="1">
    <source>
        <dbReference type="EMBL" id="KAF3691358.1"/>
    </source>
</evidence>
<dbReference type="Proteomes" id="UP000503349">
    <property type="component" value="Chromosome 6"/>
</dbReference>
<sequence length="92" mass="10300">MEDQWENYNGPCGSGPAAQSQTVVTLLDCFDLHNDSLVLERPVPCMELLDFIVTRGYILQEHLAKEITKQLVDALIEVHFKGSTQHCGVNVE</sequence>
<dbReference type="SUPFAM" id="SSF56112">
    <property type="entry name" value="Protein kinase-like (PK-like)"/>
    <property type="match status" value="1"/>
</dbReference>
<keyword evidence="1" id="KW-0808">Transferase</keyword>